<dbReference type="EMBL" id="JAWDGP010001522">
    <property type="protein sequence ID" value="KAK3790671.1"/>
    <property type="molecule type" value="Genomic_DNA"/>
</dbReference>
<feature type="compositionally biased region" description="Polar residues" evidence="1">
    <location>
        <begin position="66"/>
        <end position="80"/>
    </location>
</feature>
<name>A0AAE1AP29_9GAST</name>
<reference evidence="2" key="1">
    <citation type="journal article" date="2023" name="G3 (Bethesda)">
        <title>A reference genome for the long-term kleptoplast-retaining sea slug Elysia crispata morphotype clarki.</title>
        <authorList>
            <person name="Eastman K.E."/>
            <person name="Pendleton A.L."/>
            <person name="Shaikh M.A."/>
            <person name="Suttiyut T."/>
            <person name="Ogas R."/>
            <person name="Tomko P."/>
            <person name="Gavelis G."/>
            <person name="Widhalm J.R."/>
            <person name="Wisecaver J.H."/>
        </authorList>
    </citation>
    <scope>NUCLEOTIDE SEQUENCE</scope>
    <source>
        <strain evidence="2">ECLA1</strain>
    </source>
</reference>
<organism evidence="2 3">
    <name type="scientific">Elysia crispata</name>
    <name type="common">lettuce slug</name>
    <dbReference type="NCBI Taxonomy" id="231223"/>
    <lineage>
        <taxon>Eukaryota</taxon>
        <taxon>Metazoa</taxon>
        <taxon>Spiralia</taxon>
        <taxon>Lophotrochozoa</taxon>
        <taxon>Mollusca</taxon>
        <taxon>Gastropoda</taxon>
        <taxon>Heterobranchia</taxon>
        <taxon>Euthyneura</taxon>
        <taxon>Panpulmonata</taxon>
        <taxon>Sacoglossa</taxon>
        <taxon>Placobranchoidea</taxon>
        <taxon>Plakobranchidae</taxon>
        <taxon>Elysia</taxon>
    </lineage>
</organism>
<evidence type="ECO:0000313" key="2">
    <source>
        <dbReference type="EMBL" id="KAK3790671.1"/>
    </source>
</evidence>
<dbReference type="Proteomes" id="UP001283361">
    <property type="component" value="Unassembled WGS sequence"/>
</dbReference>
<evidence type="ECO:0000256" key="1">
    <source>
        <dbReference type="SAM" id="MobiDB-lite"/>
    </source>
</evidence>
<accession>A0AAE1AP29</accession>
<proteinExistence type="predicted"/>
<gene>
    <name evidence="2" type="ORF">RRG08_048795</name>
</gene>
<keyword evidence="3" id="KW-1185">Reference proteome</keyword>
<feature type="region of interest" description="Disordered" evidence="1">
    <location>
        <begin position="42"/>
        <end position="80"/>
    </location>
</feature>
<dbReference type="AlphaFoldDB" id="A0AAE1AP29"/>
<comment type="caution">
    <text evidence="2">The sequence shown here is derived from an EMBL/GenBank/DDBJ whole genome shotgun (WGS) entry which is preliminary data.</text>
</comment>
<sequence>MTRLTVRKSRNFTATKLSEYYITSTYELTRCLNGNFSRCKQPTTRAGSEYKSSRRLGQAQKRKQPQEQLKTASIPQTTDLQSKHLKLTLPVSPTLHHPIDRTGRAMRDCAASEVMTCINRMHAACLSGQESGSTSLEVGGQEKCHLSLRRPACGS</sequence>
<evidence type="ECO:0000313" key="3">
    <source>
        <dbReference type="Proteomes" id="UP001283361"/>
    </source>
</evidence>
<protein>
    <submittedName>
        <fullName evidence="2">Uncharacterized protein</fullName>
    </submittedName>
</protein>